<sequence length="162" mass="18821">MSSSLFDKSIIFKKIESNFKMYSQIKKEYECVLNERRFDYKTGGSNGKALINDKTANEAIREIEPPYISKIYIDVYDNKGNVFIKKIKDPLKWVQLYEWVKENTLKNKIQSIVFNGRYIKGENHTVTTVENNISTQLYFDARSEILHTTLAGACQMGIIKVM</sequence>
<evidence type="ECO:0000313" key="2">
    <source>
        <dbReference type="Proteomes" id="UP000005963"/>
    </source>
</evidence>
<dbReference type="GeneID" id="62778747"/>
<dbReference type="EMBL" id="ADMB01000024">
    <property type="protein sequence ID" value="EHR38742.1"/>
    <property type="molecule type" value="Genomic_DNA"/>
</dbReference>
<accession>A0ABN0EKH4</accession>
<dbReference type="RefSeq" id="WP_008537766.1">
    <property type="nucleotide sequence ID" value="NZ_JH601090.1"/>
</dbReference>
<reference evidence="1 2" key="1">
    <citation type="submission" date="2012-01" db="EMBL/GenBank/DDBJ databases">
        <title>The Genome Sequence of Megamonas funiformis YIT 11815.</title>
        <authorList>
            <consortium name="The Broad Institute Genome Sequencing Platform"/>
            <person name="Earl A."/>
            <person name="Ward D."/>
            <person name="Feldgarden M."/>
            <person name="Gevers D."/>
            <person name="Morotomi M."/>
            <person name="Young S.K."/>
            <person name="Zeng Q."/>
            <person name="Gargeya S."/>
            <person name="Fitzgerald M."/>
            <person name="Haas B."/>
            <person name="Abouelleil A."/>
            <person name="Alvarado L."/>
            <person name="Arachchi H.M."/>
            <person name="Berlin A."/>
            <person name="Chapman S.B."/>
            <person name="Gearin G."/>
            <person name="Goldberg J."/>
            <person name="Griggs A."/>
            <person name="Gujja S."/>
            <person name="Hansen M."/>
            <person name="Heiman D."/>
            <person name="Howarth C."/>
            <person name="Larimer J."/>
            <person name="Lui A."/>
            <person name="MacDonald P.J.P."/>
            <person name="McCowen C."/>
            <person name="Montmayeur A."/>
            <person name="Murphy C."/>
            <person name="Neiman D."/>
            <person name="Pearson M."/>
            <person name="Priest M."/>
            <person name="Roberts A."/>
            <person name="Saif S."/>
            <person name="Shea T."/>
            <person name="Sisk P."/>
            <person name="Stolte C."/>
            <person name="Sykes S."/>
            <person name="Wortman J."/>
            <person name="Nusbaum C."/>
            <person name="Birren B."/>
        </authorList>
    </citation>
    <scope>NUCLEOTIDE SEQUENCE [LARGE SCALE GENOMIC DNA]</scope>
    <source>
        <strain evidence="1 2">YIT 11815</strain>
    </source>
</reference>
<organism evidence="1 2">
    <name type="scientific">Megamonas funiformis YIT 11815</name>
    <dbReference type="NCBI Taxonomy" id="742816"/>
    <lineage>
        <taxon>Bacteria</taxon>
        <taxon>Bacillati</taxon>
        <taxon>Bacillota</taxon>
        <taxon>Negativicutes</taxon>
        <taxon>Selenomonadales</taxon>
        <taxon>Selenomonadaceae</taxon>
        <taxon>Megamonas</taxon>
    </lineage>
</organism>
<name>A0ABN0EKH4_9FIRM</name>
<proteinExistence type="predicted"/>
<protein>
    <submittedName>
        <fullName evidence="1">Uncharacterized protein</fullName>
    </submittedName>
</protein>
<dbReference type="Proteomes" id="UP000005963">
    <property type="component" value="Unassembled WGS sequence"/>
</dbReference>
<evidence type="ECO:0000313" key="1">
    <source>
        <dbReference type="EMBL" id="EHR38742.1"/>
    </source>
</evidence>
<keyword evidence="2" id="KW-1185">Reference proteome</keyword>
<comment type="caution">
    <text evidence="1">The sequence shown here is derived from an EMBL/GenBank/DDBJ whole genome shotgun (WGS) entry which is preliminary data.</text>
</comment>
<gene>
    <name evidence="1" type="ORF">HMPREF9454_00547</name>
</gene>